<dbReference type="RefSeq" id="WP_069308323.1">
    <property type="nucleotide sequence ID" value="NZ_MCRJ01000165.1"/>
</dbReference>
<evidence type="ECO:0000313" key="1">
    <source>
        <dbReference type="EMBL" id="ODN68529.1"/>
    </source>
</evidence>
<keyword evidence="2" id="KW-1185">Reference proteome</keyword>
<reference evidence="1 2" key="1">
    <citation type="submission" date="2016-07" db="EMBL/GenBank/DDBJ databases">
        <title>Draft Genome Sequence of Methylobrevis pamukkalensis PK2.</title>
        <authorList>
            <person name="Vasilenko O.V."/>
            <person name="Doronina N.V."/>
            <person name="Shmareva M.N."/>
            <person name="Tarlachkov S.V."/>
            <person name="Mustakhimov I."/>
            <person name="Trotsenko Y.A."/>
        </authorList>
    </citation>
    <scope>NUCLEOTIDE SEQUENCE [LARGE SCALE GENOMIC DNA]</scope>
    <source>
        <strain evidence="1 2">PK2</strain>
    </source>
</reference>
<evidence type="ECO:0000313" key="2">
    <source>
        <dbReference type="Proteomes" id="UP000094622"/>
    </source>
</evidence>
<organism evidence="1 2">
    <name type="scientific">Methylobrevis pamukkalensis</name>
    <dbReference type="NCBI Taxonomy" id="1439726"/>
    <lineage>
        <taxon>Bacteria</taxon>
        <taxon>Pseudomonadati</taxon>
        <taxon>Pseudomonadota</taxon>
        <taxon>Alphaproteobacteria</taxon>
        <taxon>Hyphomicrobiales</taxon>
        <taxon>Pleomorphomonadaceae</taxon>
        <taxon>Methylobrevis</taxon>
    </lineage>
</organism>
<dbReference type="EMBL" id="MCRJ01000165">
    <property type="protein sequence ID" value="ODN68529.1"/>
    <property type="molecule type" value="Genomic_DNA"/>
</dbReference>
<dbReference type="Proteomes" id="UP000094622">
    <property type="component" value="Unassembled WGS sequence"/>
</dbReference>
<dbReference type="AlphaFoldDB" id="A0A1E3GWT5"/>
<name>A0A1E3GWT5_9HYPH</name>
<protein>
    <submittedName>
        <fullName evidence="1">Uncharacterized protein</fullName>
    </submittedName>
</protein>
<comment type="caution">
    <text evidence="1">The sequence shown here is derived from an EMBL/GenBank/DDBJ whole genome shotgun (WGS) entry which is preliminary data.</text>
</comment>
<dbReference type="OrthoDB" id="8420938at2"/>
<sequence length="153" mass="16903">MEIRKFIYLVAFLVLASGIAGAHHGVMGLYDTSTPIVLEGRVTRATFSPPHPVVVVAVERPTTTDLGAGRPDEFTGPPVVRPEDVGVERTVELSPVQTFYALWSRIKVGNRVTILALRNCRDPHELRSSWIRLEDGTVVSYDRGLHRKTDGCP</sequence>
<gene>
    <name evidence="1" type="ORF">A6302_04181</name>
</gene>
<accession>A0A1E3GWT5</accession>
<proteinExistence type="predicted"/>